<reference evidence="1 2" key="1">
    <citation type="submission" date="2019-06" db="EMBL/GenBank/DDBJ databases">
        <authorList>
            <person name="Li J."/>
        </authorList>
    </citation>
    <scope>NUCLEOTIDE SEQUENCE [LARGE SCALE GENOMIC DNA]</scope>
    <source>
        <strain evidence="1 2">LMG 28165</strain>
    </source>
</reference>
<dbReference type="AlphaFoldDB" id="A0A5C4U344"/>
<evidence type="ECO:0000313" key="1">
    <source>
        <dbReference type="EMBL" id="TNL97281.1"/>
    </source>
</evidence>
<protein>
    <submittedName>
        <fullName evidence="1">Glycosyltransferase</fullName>
    </submittedName>
</protein>
<dbReference type="OrthoDB" id="5465469at2"/>
<dbReference type="SUPFAM" id="SSF53448">
    <property type="entry name" value="Nucleotide-diphospho-sugar transferases"/>
    <property type="match status" value="1"/>
</dbReference>
<proteinExistence type="predicted"/>
<organism evidence="1 2">
    <name type="scientific">Corynebacterium tapiri</name>
    <dbReference type="NCBI Taxonomy" id="1448266"/>
    <lineage>
        <taxon>Bacteria</taxon>
        <taxon>Bacillati</taxon>
        <taxon>Actinomycetota</taxon>
        <taxon>Actinomycetes</taxon>
        <taxon>Mycobacteriales</taxon>
        <taxon>Corynebacteriaceae</taxon>
        <taxon>Corynebacterium</taxon>
    </lineage>
</organism>
<dbReference type="InterPro" id="IPR029044">
    <property type="entry name" value="Nucleotide-diphossugar_trans"/>
</dbReference>
<dbReference type="GO" id="GO:0016740">
    <property type="term" value="F:transferase activity"/>
    <property type="evidence" value="ECO:0007669"/>
    <property type="project" value="UniProtKB-KW"/>
</dbReference>
<evidence type="ECO:0000313" key="2">
    <source>
        <dbReference type="Proteomes" id="UP000312032"/>
    </source>
</evidence>
<dbReference type="EMBL" id="VDHJ01000008">
    <property type="protein sequence ID" value="TNL97281.1"/>
    <property type="molecule type" value="Genomic_DNA"/>
</dbReference>
<sequence length="290" mass="32659">MWIDYVAKQVVVAVPNLLRSVPLMVANRLSRVRIPQKSPHNVVISLTSHGGRLRHVHLTLESIARGNLQAPVVLWLDEKDFHAPWPRSLQRLVDRGLQVRCSDGSYGPHTKYWSTFRELAGTGTRVVTIDDDMIYPEWLLERMLFIGQLRPDCVVPYRAHRIELRAGRIMPYKKWSPANTSDASLLHFATGVSGVLYPASFVDFVVAQGDAFMELSPRADDVWLHLCALRSGHQIRQVFSRPRSFAVNPPAQREALVRGNTMGGGNDAQIAQAYTPEDVAHLVRISQLED</sequence>
<keyword evidence="2" id="KW-1185">Reference proteome</keyword>
<keyword evidence="1" id="KW-0808">Transferase</keyword>
<accession>A0A5C4U344</accession>
<dbReference type="RefSeq" id="WP_139465663.1">
    <property type="nucleotide sequence ID" value="NZ_VDHJ01000008.1"/>
</dbReference>
<comment type="caution">
    <text evidence="1">The sequence shown here is derived from an EMBL/GenBank/DDBJ whole genome shotgun (WGS) entry which is preliminary data.</text>
</comment>
<gene>
    <name evidence="1" type="ORF">FHE74_06305</name>
</gene>
<name>A0A5C4U344_9CORY</name>
<dbReference type="Proteomes" id="UP000312032">
    <property type="component" value="Unassembled WGS sequence"/>
</dbReference>